<comment type="caution">
    <text evidence="2">The sequence shown here is derived from an EMBL/GenBank/DDBJ whole genome shotgun (WGS) entry which is preliminary data.</text>
</comment>
<gene>
    <name evidence="2" type="ORF">NDU88_000841</name>
</gene>
<organism evidence="2 3">
    <name type="scientific">Pleurodeles waltl</name>
    <name type="common">Iberian ribbed newt</name>
    <dbReference type="NCBI Taxonomy" id="8319"/>
    <lineage>
        <taxon>Eukaryota</taxon>
        <taxon>Metazoa</taxon>
        <taxon>Chordata</taxon>
        <taxon>Craniata</taxon>
        <taxon>Vertebrata</taxon>
        <taxon>Euteleostomi</taxon>
        <taxon>Amphibia</taxon>
        <taxon>Batrachia</taxon>
        <taxon>Caudata</taxon>
        <taxon>Salamandroidea</taxon>
        <taxon>Salamandridae</taxon>
        <taxon>Pleurodelinae</taxon>
        <taxon>Pleurodeles</taxon>
    </lineage>
</organism>
<evidence type="ECO:0000256" key="1">
    <source>
        <dbReference type="SAM" id="MobiDB-lite"/>
    </source>
</evidence>
<proteinExistence type="predicted"/>
<reference evidence="2" key="1">
    <citation type="journal article" date="2022" name="bioRxiv">
        <title>Sequencing and chromosome-scale assembly of the giantPleurodeles waltlgenome.</title>
        <authorList>
            <person name="Brown T."/>
            <person name="Elewa A."/>
            <person name="Iarovenko S."/>
            <person name="Subramanian E."/>
            <person name="Araus A.J."/>
            <person name="Petzold A."/>
            <person name="Susuki M."/>
            <person name="Suzuki K.-i.T."/>
            <person name="Hayashi T."/>
            <person name="Toyoda A."/>
            <person name="Oliveira C."/>
            <person name="Osipova E."/>
            <person name="Leigh N.D."/>
            <person name="Simon A."/>
            <person name="Yun M.H."/>
        </authorList>
    </citation>
    <scope>NUCLEOTIDE SEQUENCE</scope>
    <source>
        <strain evidence="2">20211129_DDA</strain>
        <tissue evidence="2">Liver</tissue>
    </source>
</reference>
<evidence type="ECO:0000313" key="3">
    <source>
        <dbReference type="Proteomes" id="UP001066276"/>
    </source>
</evidence>
<dbReference type="Proteomes" id="UP001066276">
    <property type="component" value="Chromosome 11"/>
</dbReference>
<name>A0AAV7LAV6_PLEWA</name>
<protein>
    <submittedName>
        <fullName evidence="2">Uncharacterized protein</fullName>
    </submittedName>
</protein>
<keyword evidence="3" id="KW-1185">Reference proteome</keyword>
<sequence>MENSNNPSEGLRQFSLENDTPLDWLKRTKPNPPIQGKTHLACSNRDKAEVLADTLEKSFKPNQACKLTVEVEQEITKQYLKYSPEPEAATIEE</sequence>
<feature type="region of interest" description="Disordered" evidence="1">
    <location>
        <begin position="1"/>
        <end position="39"/>
    </location>
</feature>
<dbReference type="AlphaFoldDB" id="A0AAV7LAV6"/>
<dbReference type="EMBL" id="JANPWB010000015">
    <property type="protein sequence ID" value="KAJ1087674.1"/>
    <property type="molecule type" value="Genomic_DNA"/>
</dbReference>
<evidence type="ECO:0000313" key="2">
    <source>
        <dbReference type="EMBL" id="KAJ1087674.1"/>
    </source>
</evidence>
<accession>A0AAV7LAV6</accession>